<gene>
    <name evidence="3" type="ORF">GCM10025867_10940</name>
</gene>
<evidence type="ECO:0000256" key="1">
    <source>
        <dbReference type="ARBA" id="ARBA00008383"/>
    </source>
</evidence>
<evidence type="ECO:0000256" key="2">
    <source>
        <dbReference type="ARBA" id="ARBA00022679"/>
    </source>
</evidence>
<dbReference type="Pfam" id="PF02515">
    <property type="entry name" value="CoA_transf_3"/>
    <property type="match status" value="2"/>
</dbReference>
<organism evidence="3 4">
    <name type="scientific">Frondihabitans sucicola</name>
    <dbReference type="NCBI Taxonomy" id="1268041"/>
    <lineage>
        <taxon>Bacteria</taxon>
        <taxon>Bacillati</taxon>
        <taxon>Actinomycetota</taxon>
        <taxon>Actinomycetes</taxon>
        <taxon>Micrococcales</taxon>
        <taxon>Microbacteriaceae</taxon>
        <taxon>Frondihabitans</taxon>
    </lineage>
</organism>
<dbReference type="PANTHER" id="PTHR48228">
    <property type="entry name" value="SUCCINYL-COA--D-CITRAMALATE COA-TRANSFERASE"/>
    <property type="match status" value="1"/>
</dbReference>
<proteinExistence type="inferred from homology"/>
<dbReference type="InterPro" id="IPR003673">
    <property type="entry name" value="CoA-Trfase_fam_III"/>
</dbReference>
<dbReference type="Proteomes" id="UP001321486">
    <property type="component" value="Chromosome"/>
</dbReference>
<dbReference type="Gene3D" id="3.40.50.10540">
    <property type="entry name" value="Crotonobetainyl-coa:carnitine coa-transferase, domain 1"/>
    <property type="match status" value="2"/>
</dbReference>
<keyword evidence="2" id="KW-0808">Transferase</keyword>
<accession>A0ABM8GKE0</accession>
<name>A0ABM8GKE0_9MICO</name>
<comment type="similarity">
    <text evidence="1">Belongs to the CoA-transferase III family.</text>
</comment>
<dbReference type="SUPFAM" id="SSF89796">
    <property type="entry name" value="CoA-transferase family III (CaiB/BaiF)"/>
    <property type="match status" value="2"/>
</dbReference>
<keyword evidence="4" id="KW-1185">Reference proteome</keyword>
<reference evidence="4" key="1">
    <citation type="journal article" date="2019" name="Int. J. Syst. Evol. Microbiol.">
        <title>The Global Catalogue of Microorganisms (GCM) 10K type strain sequencing project: providing services to taxonomists for standard genome sequencing and annotation.</title>
        <authorList>
            <consortium name="The Broad Institute Genomics Platform"/>
            <consortium name="The Broad Institute Genome Sequencing Center for Infectious Disease"/>
            <person name="Wu L."/>
            <person name="Ma J."/>
        </authorList>
    </citation>
    <scope>NUCLEOTIDE SEQUENCE [LARGE SCALE GENOMIC DNA]</scope>
    <source>
        <strain evidence="4">NBRC 108728</strain>
    </source>
</reference>
<dbReference type="EMBL" id="AP027732">
    <property type="protein sequence ID" value="BDZ48853.1"/>
    <property type="molecule type" value="Genomic_DNA"/>
</dbReference>
<dbReference type="InterPro" id="IPR050509">
    <property type="entry name" value="CoA-transferase_III"/>
</dbReference>
<evidence type="ECO:0000313" key="3">
    <source>
        <dbReference type="EMBL" id="BDZ48853.1"/>
    </source>
</evidence>
<dbReference type="PANTHER" id="PTHR48228:SF6">
    <property type="entry name" value="L-CARNITINE COA-TRANSFERASE"/>
    <property type="match status" value="1"/>
</dbReference>
<dbReference type="InterPro" id="IPR023606">
    <property type="entry name" value="CoA-Trfase_III_dom_1_sf"/>
</dbReference>
<dbReference type="Gene3D" id="3.30.1540.10">
    <property type="entry name" value="formyl-coa transferase, domain 3"/>
    <property type="match status" value="2"/>
</dbReference>
<evidence type="ECO:0000313" key="4">
    <source>
        <dbReference type="Proteomes" id="UP001321486"/>
    </source>
</evidence>
<sequence>MVDLVRGPLQSVGKTLADLGAEVLLVEPEGGSVARRTGVVRGDTSLTFAVLNRGKRSVVADPSTSDGRRTLDALLADADLCLMDARPSELGAFADPEWIRSRYSRLAVVSMTDFGRSGPRSGWSATPDVHAAISTALSRSGLPSVDHPLLPPEFLASGAASAQGLFAALVALYQSLRTGTGEYVDFSVSEALMHVLDPAFGIGGTARVGLSVRDLPRGRPDAGHMYPVFRTLDGWVRICVLSPRQWAGMFEWLGRPERFADARYTDTQTRFDAAAELYPSIAALFAGLTKDAAAELGQSFGVPTAALLSVSEVLESEHYGAAGSFGAVRAGDLDLVAPTGVFDLDGAHVGADAPAPELDEARELARETRVRRDTNLSPTGILPFEGLRVLDLGVIVMGGELGRLFADLGAEVIKIESRSFPDGSRLAGDITESFAWGHRNKLSMGLDLTSDDGRVAFTELVRRSDVVLTNFKPGTLQKLGFGYGTLKAINPRVILSESSAFGNGGPWSGRMGYGPLVRASAGLSLLWQYPDIEGSFSDAITIYPDHAVARLNAAAIIALLIRRGHTGLGGSVSTAQVDAILDAMAVEIALESVEPGSVRAAGNRRDGDAPRGIFPAAGDDEWAVIDVQGGDVFAALARVVGHSEWTADPRFATASGRLEAAAEIRAGVEEWTRRLSSSEVASRLQQAGVPAGDMKRTEDLVDDAHLAERNTLGVLQQPQLGGPLPAFASETTFETIPEPRLRPAPSQGEHTRRLAERLLDWGPQQIEAAIVAGALEVGEAETARPERADA</sequence>
<dbReference type="InterPro" id="IPR044855">
    <property type="entry name" value="CoA-Trfase_III_dom3_sf"/>
</dbReference>
<protein>
    <submittedName>
        <fullName evidence="3">CoA-transferase</fullName>
    </submittedName>
</protein>